<protein>
    <recommendedName>
        <fullName evidence="1">diguanylate cyclase</fullName>
        <ecNumber evidence="1">2.7.7.65</ecNumber>
    </recommendedName>
</protein>
<dbReference type="PANTHER" id="PTHR45138:SF9">
    <property type="entry name" value="DIGUANYLATE CYCLASE DGCM-RELATED"/>
    <property type="match status" value="1"/>
</dbReference>
<dbReference type="Proteomes" id="UP000239326">
    <property type="component" value="Chromosome"/>
</dbReference>
<proteinExistence type="predicted"/>
<feature type="transmembrane region" description="Helical" evidence="3">
    <location>
        <begin position="65"/>
        <end position="83"/>
    </location>
</feature>
<feature type="transmembrane region" description="Helical" evidence="3">
    <location>
        <begin position="119"/>
        <end position="142"/>
    </location>
</feature>
<dbReference type="SUPFAM" id="SSF55073">
    <property type="entry name" value="Nucleotide cyclase"/>
    <property type="match status" value="1"/>
</dbReference>
<dbReference type="Gene3D" id="3.30.70.270">
    <property type="match status" value="1"/>
</dbReference>
<evidence type="ECO:0000256" key="1">
    <source>
        <dbReference type="ARBA" id="ARBA00012528"/>
    </source>
</evidence>
<dbReference type="EC" id="2.7.7.65" evidence="1"/>
<evidence type="ECO:0000256" key="2">
    <source>
        <dbReference type="ARBA" id="ARBA00034247"/>
    </source>
</evidence>
<dbReference type="Pfam" id="PF00990">
    <property type="entry name" value="GGDEF"/>
    <property type="match status" value="1"/>
</dbReference>
<keyword evidence="3" id="KW-0472">Membrane</keyword>
<dbReference type="GO" id="GO:0052621">
    <property type="term" value="F:diguanylate cyclase activity"/>
    <property type="evidence" value="ECO:0007669"/>
    <property type="project" value="UniProtKB-EC"/>
</dbReference>
<keyword evidence="3" id="KW-1133">Transmembrane helix</keyword>
<comment type="catalytic activity">
    <reaction evidence="2">
        <text>2 GTP = 3',3'-c-di-GMP + 2 diphosphate</text>
        <dbReference type="Rhea" id="RHEA:24898"/>
        <dbReference type="ChEBI" id="CHEBI:33019"/>
        <dbReference type="ChEBI" id="CHEBI:37565"/>
        <dbReference type="ChEBI" id="CHEBI:58805"/>
        <dbReference type="EC" id="2.7.7.65"/>
    </reaction>
</comment>
<dbReference type="SMART" id="SM00267">
    <property type="entry name" value="GGDEF"/>
    <property type="match status" value="1"/>
</dbReference>
<dbReference type="PROSITE" id="PS50887">
    <property type="entry name" value="GGDEF"/>
    <property type="match status" value="1"/>
</dbReference>
<dbReference type="InterPro" id="IPR043128">
    <property type="entry name" value="Rev_trsase/Diguanyl_cyclase"/>
</dbReference>
<dbReference type="KEGG" id="simp:C6571_18030"/>
<feature type="transmembrane region" description="Helical" evidence="3">
    <location>
        <begin position="95"/>
        <end position="113"/>
    </location>
</feature>
<dbReference type="EMBL" id="CP027669">
    <property type="protein sequence ID" value="AVO42946.1"/>
    <property type="molecule type" value="Genomic_DNA"/>
</dbReference>
<organism evidence="5 6">
    <name type="scientific">Simplicispira suum</name>
    <dbReference type="NCBI Taxonomy" id="2109915"/>
    <lineage>
        <taxon>Bacteria</taxon>
        <taxon>Pseudomonadati</taxon>
        <taxon>Pseudomonadota</taxon>
        <taxon>Betaproteobacteria</taxon>
        <taxon>Burkholderiales</taxon>
        <taxon>Comamonadaceae</taxon>
        <taxon>Simplicispira</taxon>
    </lineage>
</organism>
<name>A0A2S0N4A7_9BURK</name>
<reference evidence="5 6" key="1">
    <citation type="submission" date="2018-03" db="EMBL/GenBank/DDBJ databases">
        <title>Genome sequencing of Simplicispira sp.</title>
        <authorList>
            <person name="Kim S.-J."/>
            <person name="Heo J."/>
            <person name="Kwon S.-W."/>
        </authorList>
    </citation>
    <scope>NUCLEOTIDE SEQUENCE [LARGE SCALE GENOMIC DNA]</scope>
    <source>
        <strain evidence="5 6">SC1-8</strain>
    </source>
</reference>
<dbReference type="InterPro" id="IPR050469">
    <property type="entry name" value="Diguanylate_Cyclase"/>
</dbReference>
<dbReference type="InterPro" id="IPR029787">
    <property type="entry name" value="Nucleotide_cyclase"/>
</dbReference>
<evidence type="ECO:0000259" key="4">
    <source>
        <dbReference type="PROSITE" id="PS50887"/>
    </source>
</evidence>
<evidence type="ECO:0000313" key="5">
    <source>
        <dbReference type="EMBL" id="AVO42946.1"/>
    </source>
</evidence>
<dbReference type="RefSeq" id="WP_106447921.1">
    <property type="nucleotide sequence ID" value="NZ_CP027669.1"/>
</dbReference>
<evidence type="ECO:0000313" key="6">
    <source>
        <dbReference type="Proteomes" id="UP000239326"/>
    </source>
</evidence>
<dbReference type="OrthoDB" id="9813903at2"/>
<evidence type="ECO:0000256" key="3">
    <source>
        <dbReference type="SAM" id="Phobius"/>
    </source>
</evidence>
<dbReference type="CDD" id="cd01949">
    <property type="entry name" value="GGDEF"/>
    <property type="match status" value="1"/>
</dbReference>
<dbReference type="PANTHER" id="PTHR45138">
    <property type="entry name" value="REGULATORY COMPONENTS OF SENSORY TRANSDUCTION SYSTEM"/>
    <property type="match status" value="1"/>
</dbReference>
<keyword evidence="6" id="KW-1185">Reference proteome</keyword>
<feature type="domain" description="GGDEF" evidence="4">
    <location>
        <begin position="252"/>
        <end position="377"/>
    </location>
</feature>
<dbReference type="NCBIfam" id="TIGR00254">
    <property type="entry name" value="GGDEF"/>
    <property type="match status" value="1"/>
</dbReference>
<gene>
    <name evidence="5" type="ORF">C6571_18030</name>
</gene>
<feature type="transmembrane region" description="Helical" evidence="3">
    <location>
        <begin position="149"/>
        <end position="169"/>
    </location>
</feature>
<accession>A0A2S0N4A7</accession>
<feature type="transmembrane region" description="Helical" evidence="3">
    <location>
        <begin position="189"/>
        <end position="211"/>
    </location>
</feature>
<keyword evidence="3" id="KW-0812">Transmembrane</keyword>
<feature type="transmembrane region" description="Helical" evidence="3">
    <location>
        <begin position="6"/>
        <end position="26"/>
    </location>
</feature>
<dbReference type="InterPro" id="IPR000160">
    <property type="entry name" value="GGDEF_dom"/>
</dbReference>
<dbReference type="FunFam" id="3.30.70.270:FF:000001">
    <property type="entry name" value="Diguanylate cyclase domain protein"/>
    <property type="match status" value="1"/>
</dbReference>
<sequence>MNSLDPRSLIAMGGLMALVMGIVLGFTRRYYPSSILGLGYWAMAPAAMLGAAVFFGVPAPWFPEVWRWIANGFILLGFVLFHVGFRRFYGKPARWYRVLALYGLTMLVLAWYGGGEPSYRIRVAVVTGAIALVHMGSLVFLFRNGNRNFPVRMVQATLGLHLAVLLVRLQTVLSEGDVGNLLEASAIQTFYLGAYVLSGLLLSIGALLMATDRVRTELEHMATHDALTGTLNRRAIVGFCEEEHARSVRYGHPFSLMMMDLDHFKAVNDTYGHQHGDQVLVHFVDCARAALRRADRFGRYGGEEFLALLPNTALDTALPVAKRIHTALSSGHPLDCKVSIGVTSWKGKDDSLDAMLGRADAALYQAKAEGRNRTCTG</sequence>
<dbReference type="AlphaFoldDB" id="A0A2S0N4A7"/>
<feature type="transmembrane region" description="Helical" evidence="3">
    <location>
        <begin position="38"/>
        <end position="59"/>
    </location>
</feature>